<dbReference type="InterPro" id="IPR015424">
    <property type="entry name" value="PyrdxlP-dep_Trfase"/>
</dbReference>
<dbReference type="PANTHER" id="PTHR42699:SF1">
    <property type="entry name" value="CYSTATHIONINE GAMMA-SYNTHASE-RELATED"/>
    <property type="match status" value="1"/>
</dbReference>
<evidence type="ECO:0000256" key="2">
    <source>
        <dbReference type="ARBA" id="ARBA00022898"/>
    </source>
</evidence>
<evidence type="ECO:0000313" key="5">
    <source>
        <dbReference type="Proteomes" id="UP001174934"/>
    </source>
</evidence>
<dbReference type="AlphaFoldDB" id="A0AA39WME0"/>
<dbReference type="InterPro" id="IPR015421">
    <property type="entry name" value="PyrdxlP-dep_Trfase_major"/>
</dbReference>
<dbReference type="InterPro" id="IPR000277">
    <property type="entry name" value="Cys/Met-Metab_PyrdxlP-dep_enz"/>
</dbReference>
<protein>
    <submittedName>
        <fullName evidence="4">Pyridoxal phosphate-dependent transferase</fullName>
    </submittedName>
</protein>
<dbReference type="GO" id="GO:0019346">
    <property type="term" value="P:transsulfuration"/>
    <property type="evidence" value="ECO:0007669"/>
    <property type="project" value="InterPro"/>
</dbReference>
<keyword evidence="5" id="KW-1185">Reference proteome</keyword>
<reference evidence="4" key="1">
    <citation type="submission" date="2023-06" db="EMBL/GenBank/DDBJ databases">
        <title>Genome-scale phylogeny and comparative genomics of the fungal order Sordariales.</title>
        <authorList>
            <consortium name="Lawrence Berkeley National Laboratory"/>
            <person name="Hensen N."/>
            <person name="Bonometti L."/>
            <person name="Westerberg I."/>
            <person name="Brannstrom I.O."/>
            <person name="Guillou S."/>
            <person name="Cros-Aarteil S."/>
            <person name="Calhoun S."/>
            <person name="Haridas S."/>
            <person name="Kuo A."/>
            <person name="Mondo S."/>
            <person name="Pangilinan J."/>
            <person name="Riley R."/>
            <person name="LaButti K."/>
            <person name="Andreopoulos B."/>
            <person name="Lipzen A."/>
            <person name="Chen C."/>
            <person name="Yanf M."/>
            <person name="Daum C."/>
            <person name="Ng V."/>
            <person name="Clum A."/>
            <person name="Steindorff A."/>
            <person name="Ohm R."/>
            <person name="Martin F."/>
            <person name="Silar P."/>
            <person name="Natvig D."/>
            <person name="Lalanne C."/>
            <person name="Gautier V."/>
            <person name="Ament-velasquez S.L."/>
            <person name="Kruys A."/>
            <person name="Hutchinson M.I."/>
            <person name="Powell A.J."/>
            <person name="Barry K."/>
            <person name="Miller A.N."/>
            <person name="Grigoriev I.V."/>
            <person name="Debuchy R."/>
            <person name="Gladieux P."/>
            <person name="Thoren M.H."/>
            <person name="Johannesson H."/>
        </authorList>
    </citation>
    <scope>NUCLEOTIDE SEQUENCE</scope>
    <source>
        <strain evidence="4">SMH3391-2</strain>
    </source>
</reference>
<evidence type="ECO:0000313" key="4">
    <source>
        <dbReference type="EMBL" id="KAK0618031.1"/>
    </source>
</evidence>
<gene>
    <name evidence="4" type="ORF">B0T17DRAFT_536690</name>
</gene>
<dbReference type="Pfam" id="PF01053">
    <property type="entry name" value="Cys_Met_Meta_PP"/>
    <property type="match status" value="1"/>
</dbReference>
<dbReference type="PANTHER" id="PTHR42699">
    <property type="match status" value="1"/>
</dbReference>
<dbReference type="GO" id="GO:0030170">
    <property type="term" value="F:pyridoxal phosphate binding"/>
    <property type="evidence" value="ECO:0007669"/>
    <property type="project" value="InterPro"/>
</dbReference>
<dbReference type="SUPFAM" id="SSF53383">
    <property type="entry name" value="PLP-dependent transferases"/>
    <property type="match status" value="1"/>
</dbReference>
<evidence type="ECO:0000256" key="1">
    <source>
        <dbReference type="ARBA" id="ARBA00001933"/>
    </source>
</evidence>
<proteinExistence type="inferred from homology"/>
<accession>A0AA39WME0</accession>
<dbReference type="InterPro" id="IPR015422">
    <property type="entry name" value="PyrdxlP-dep_Trfase_small"/>
</dbReference>
<evidence type="ECO:0000256" key="3">
    <source>
        <dbReference type="RuleBase" id="RU362118"/>
    </source>
</evidence>
<dbReference type="Gene3D" id="3.90.1150.10">
    <property type="entry name" value="Aspartate Aminotransferase, domain 1"/>
    <property type="match status" value="1"/>
</dbReference>
<organism evidence="4 5">
    <name type="scientific">Bombardia bombarda</name>
    <dbReference type="NCBI Taxonomy" id="252184"/>
    <lineage>
        <taxon>Eukaryota</taxon>
        <taxon>Fungi</taxon>
        <taxon>Dikarya</taxon>
        <taxon>Ascomycota</taxon>
        <taxon>Pezizomycotina</taxon>
        <taxon>Sordariomycetes</taxon>
        <taxon>Sordariomycetidae</taxon>
        <taxon>Sordariales</taxon>
        <taxon>Lasiosphaeriaceae</taxon>
        <taxon>Bombardia</taxon>
    </lineage>
</organism>
<comment type="similarity">
    <text evidence="3">Belongs to the trans-sulfuration enzymes family.</text>
</comment>
<keyword evidence="2 3" id="KW-0663">Pyridoxal phosphate</keyword>
<sequence length="586" mass="63733">MPVKPITTALGHSLPPEGPHTITMQLPGWESAMKIRSGDQDLLNALVSIYPRFCPFNEAKDLCTAIHAALSLPPTHGLLPFTAPDSFAMARAWATSPLRVPAEVKLAPGELVFYVVDIGSVRLYVVAHPLAKTKGIIGLWKNAGTGVSTRLAAELLKVGVAETLTVVPFETSAGGAGGGEGEATAAAATGDVGEDSLELEVERVPVSTYLPEGEAHQLLRERIASLLRRAPAVLGRSGEVKAVEATTDKEVVADDVYLYPTGMAAIYRLHQAISSVREGAVVALGSLFQSTWYLFVEEGEKGFKHFGECDEGSGVMDALERYLMDEVKEGRRISYVFVEFPSNPILVSVNLKRLRELADRYEFPIVVDDTVGSFCNIDVLPVADIIMTSVTKSFSGYANVMGGTLALNPNLPHYATLKATLTSLFHNEYFLGDAEQLLVNSNDYLARSAILNRNALALANFLHNFYVNTSSPVTKVLYPTLSASHDNYRAFMRPPTAEFPHPGYGCLLSIEFETKAYARAFYDNLQLIWGGDPSDAAYHAAYGVRGEQIRVSVGLEDEQDLIDTFREAMGFAEEEKRRATTGAIME</sequence>
<dbReference type="InterPro" id="IPR051750">
    <property type="entry name" value="Trans-sulfuration_enzymes"/>
</dbReference>
<name>A0AA39WME0_9PEZI</name>
<dbReference type="Proteomes" id="UP001174934">
    <property type="component" value="Unassembled WGS sequence"/>
</dbReference>
<comment type="caution">
    <text evidence="4">The sequence shown here is derived from an EMBL/GenBank/DDBJ whole genome shotgun (WGS) entry which is preliminary data.</text>
</comment>
<keyword evidence="4" id="KW-0808">Transferase</keyword>
<dbReference type="EMBL" id="JAULSR010000005">
    <property type="protein sequence ID" value="KAK0618031.1"/>
    <property type="molecule type" value="Genomic_DNA"/>
</dbReference>
<comment type="cofactor">
    <cofactor evidence="1 3">
        <name>pyridoxal 5'-phosphate</name>
        <dbReference type="ChEBI" id="CHEBI:597326"/>
    </cofactor>
</comment>
<dbReference type="Gene3D" id="3.40.640.10">
    <property type="entry name" value="Type I PLP-dependent aspartate aminotransferase-like (Major domain)"/>
    <property type="match status" value="1"/>
</dbReference>
<dbReference type="GO" id="GO:0003962">
    <property type="term" value="F:cystathionine gamma-synthase activity"/>
    <property type="evidence" value="ECO:0007669"/>
    <property type="project" value="TreeGrafter"/>
</dbReference>